<proteinExistence type="predicted"/>
<reference evidence="2 3" key="1">
    <citation type="submission" date="2024-06" db="EMBL/GenBank/DDBJ databases">
        <title>The Natural Products Discovery Center: Release of the First 8490 Sequenced Strains for Exploring Actinobacteria Biosynthetic Diversity.</title>
        <authorList>
            <person name="Kalkreuter E."/>
            <person name="Kautsar S.A."/>
            <person name="Yang D."/>
            <person name="Bader C.D."/>
            <person name="Teijaro C.N."/>
            <person name="Fluegel L."/>
            <person name="Davis C.M."/>
            <person name="Simpson J.R."/>
            <person name="Lauterbach L."/>
            <person name="Steele A.D."/>
            <person name="Gui C."/>
            <person name="Meng S."/>
            <person name="Li G."/>
            <person name="Viehrig K."/>
            <person name="Ye F."/>
            <person name="Su P."/>
            <person name="Kiefer A.F."/>
            <person name="Nichols A."/>
            <person name="Cepeda A.J."/>
            <person name="Yan W."/>
            <person name="Fan B."/>
            <person name="Jiang Y."/>
            <person name="Adhikari A."/>
            <person name="Zheng C.-J."/>
            <person name="Schuster L."/>
            <person name="Cowan T.M."/>
            <person name="Smanski M.J."/>
            <person name="Chevrette M.G."/>
            <person name="De Carvalho L.P.S."/>
            <person name="Shen B."/>
        </authorList>
    </citation>
    <scope>NUCLEOTIDE SEQUENCE [LARGE SCALE GENOMIC DNA]</scope>
    <source>
        <strain evidence="2 3">NPDC000155</strain>
    </source>
</reference>
<dbReference type="EMBL" id="JBEPFB010000018">
    <property type="protein sequence ID" value="MER7377310.1"/>
    <property type="molecule type" value="Genomic_DNA"/>
</dbReference>
<keyword evidence="3" id="KW-1185">Reference proteome</keyword>
<evidence type="ECO:0000256" key="1">
    <source>
        <dbReference type="SAM" id="Phobius"/>
    </source>
</evidence>
<evidence type="ECO:0000313" key="3">
    <source>
        <dbReference type="Proteomes" id="UP001486207"/>
    </source>
</evidence>
<dbReference type="Proteomes" id="UP001486207">
    <property type="component" value="Unassembled WGS sequence"/>
</dbReference>
<evidence type="ECO:0000313" key="2">
    <source>
        <dbReference type="EMBL" id="MER7377310.1"/>
    </source>
</evidence>
<gene>
    <name evidence="2" type="ORF">ABT384_32240</name>
</gene>
<keyword evidence="1" id="KW-0472">Membrane</keyword>
<organism evidence="2 3">
    <name type="scientific">Streptomyces lanatus</name>
    <dbReference type="NCBI Taxonomy" id="66900"/>
    <lineage>
        <taxon>Bacteria</taxon>
        <taxon>Bacillati</taxon>
        <taxon>Actinomycetota</taxon>
        <taxon>Actinomycetes</taxon>
        <taxon>Kitasatosporales</taxon>
        <taxon>Streptomycetaceae</taxon>
        <taxon>Streptomyces</taxon>
    </lineage>
</organism>
<comment type="caution">
    <text evidence="2">The sequence shown here is derived from an EMBL/GenBank/DDBJ whole genome shotgun (WGS) entry which is preliminary data.</text>
</comment>
<keyword evidence="1" id="KW-0812">Transmembrane</keyword>
<name>A0ABV1Y0R1_9ACTN</name>
<keyword evidence="1" id="KW-1133">Transmembrane helix</keyword>
<feature type="transmembrane region" description="Helical" evidence="1">
    <location>
        <begin position="36"/>
        <end position="57"/>
    </location>
</feature>
<feature type="non-terminal residue" evidence="2">
    <location>
        <position position="88"/>
    </location>
</feature>
<sequence length="88" mass="9110">MTGLPCSVLLMALGAVGVIGGVVIATGNQKGTSGPAGYVGLAFMLLLGVVGVFLFLANWANRRARILVDATGLWVENGNQRNVIPWQG</sequence>
<accession>A0ABV1Y0R1</accession>
<protein>
    <submittedName>
        <fullName evidence="2">Uncharacterized protein</fullName>
    </submittedName>
</protein>